<dbReference type="SUPFAM" id="SSF52047">
    <property type="entry name" value="RNI-like"/>
    <property type="match status" value="1"/>
</dbReference>
<organism evidence="2 3">
    <name type="scientific">Paraglomus occultum</name>
    <dbReference type="NCBI Taxonomy" id="144539"/>
    <lineage>
        <taxon>Eukaryota</taxon>
        <taxon>Fungi</taxon>
        <taxon>Fungi incertae sedis</taxon>
        <taxon>Mucoromycota</taxon>
        <taxon>Glomeromycotina</taxon>
        <taxon>Glomeromycetes</taxon>
        <taxon>Paraglomerales</taxon>
        <taxon>Paraglomeraceae</taxon>
        <taxon>Paraglomus</taxon>
    </lineage>
</organism>
<dbReference type="Proteomes" id="UP000789572">
    <property type="component" value="Unassembled WGS sequence"/>
</dbReference>
<dbReference type="InterPro" id="IPR032675">
    <property type="entry name" value="LRR_dom_sf"/>
</dbReference>
<proteinExistence type="predicted"/>
<name>A0A9N8VV34_9GLOM</name>
<feature type="domain" description="F-box" evidence="1">
    <location>
        <begin position="5"/>
        <end position="48"/>
    </location>
</feature>
<protein>
    <submittedName>
        <fullName evidence="2">664_t:CDS:1</fullName>
    </submittedName>
</protein>
<dbReference type="AlphaFoldDB" id="A0A9N8VV34"/>
<gene>
    <name evidence="2" type="ORF">POCULU_LOCUS589</name>
</gene>
<dbReference type="Pfam" id="PF12937">
    <property type="entry name" value="F-box-like"/>
    <property type="match status" value="1"/>
</dbReference>
<sequence length="543" mass="63093">MGFYLPTECLQKILSYIDEEDISTQYSCLLVNRIWHDNTLPILWRRPFAYVKPKYSHKVLHELLLLLPNEVKKKLGLLMINLKPINNYARFIRDIDYLHLVVAVDTWWSSDLRNEFVNNLLLPNGSKVRPDSPMPPAPYFCDVETFSACYLQATTALEREKFICELCKLILSQANRIDRLALDLEKLSDDYVNNVVEIPRMPEAQISLANIREFVCKGHFPKEHVFREMAKYCLNIDSLEVGNRLRWDRPRWSAANETCSALAQLISVQRKLRKFVLIEWKIKDLELFNALKTQSESLKHFEMYKSSISNCGPLTALSKCCNLEIFKMDACFGTTSIHMKPLTYRAFPKLRHFTYIDTIYPDVPEFDNEWDPPVEEFAAIMSNAGQYLVEVTLGMDKKNYPVIFKTLSQFCPNVKKYVAVIEWASDIMHLMPGIASSCPNLEELSIEVLMKTFHPSEELINLVGTLPSSLQYFRINACAEFFGEDLTTFMNKCPPKLKEFTWLTSCTSCERYMQLSHERFKEYKVSLSSEGERRHHLILKSVN</sequence>
<dbReference type="CDD" id="cd09917">
    <property type="entry name" value="F-box_SF"/>
    <property type="match status" value="1"/>
</dbReference>
<dbReference type="InterPro" id="IPR001810">
    <property type="entry name" value="F-box_dom"/>
</dbReference>
<comment type="caution">
    <text evidence="2">The sequence shown here is derived from an EMBL/GenBank/DDBJ whole genome shotgun (WGS) entry which is preliminary data.</text>
</comment>
<evidence type="ECO:0000259" key="1">
    <source>
        <dbReference type="Pfam" id="PF12937"/>
    </source>
</evidence>
<dbReference type="OrthoDB" id="2382875at2759"/>
<dbReference type="InterPro" id="IPR036047">
    <property type="entry name" value="F-box-like_dom_sf"/>
</dbReference>
<dbReference type="SUPFAM" id="SSF81383">
    <property type="entry name" value="F-box domain"/>
    <property type="match status" value="1"/>
</dbReference>
<keyword evidence="3" id="KW-1185">Reference proteome</keyword>
<reference evidence="2" key="1">
    <citation type="submission" date="2021-06" db="EMBL/GenBank/DDBJ databases">
        <authorList>
            <person name="Kallberg Y."/>
            <person name="Tangrot J."/>
            <person name="Rosling A."/>
        </authorList>
    </citation>
    <scope>NUCLEOTIDE SEQUENCE</scope>
    <source>
        <strain evidence="2">IA702</strain>
    </source>
</reference>
<evidence type="ECO:0000313" key="2">
    <source>
        <dbReference type="EMBL" id="CAG8461510.1"/>
    </source>
</evidence>
<dbReference type="EMBL" id="CAJVPJ010000031">
    <property type="protein sequence ID" value="CAG8461510.1"/>
    <property type="molecule type" value="Genomic_DNA"/>
</dbReference>
<accession>A0A9N8VV34</accession>
<evidence type="ECO:0000313" key="3">
    <source>
        <dbReference type="Proteomes" id="UP000789572"/>
    </source>
</evidence>
<dbReference type="Gene3D" id="3.80.10.10">
    <property type="entry name" value="Ribonuclease Inhibitor"/>
    <property type="match status" value="1"/>
</dbReference>